<feature type="transmembrane region" description="Helical" evidence="1">
    <location>
        <begin position="12"/>
        <end position="34"/>
    </location>
</feature>
<keyword evidence="1" id="KW-0472">Membrane</keyword>
<reference evidence="3 4" key="1">
    <citation type="journal article" date="2016" name="Nat. Commun.">
        <title>Thousands of microbial genomes shed light on interconnected biogeochemical processes in an aquifer system.</title>
        <authorList>
            <person name="Anantharaman K."/>
            <person name="Brown C.T."/>
            <person name="Hug L.A."/>
            <person name="Sharon I."/>
            <person name="Castelle C.J."/>
            <person name="Probst A.J."/>
            <person name="Thomas B.C."/>
            <person name="Singh A."/>
            <person name="Wilkins M.J."/>
            <person name="Karaoz U."/>
            <person name="Brodie E.L."/>
            <person name="Williams K.H."/>
            <person name="Hubbard S.S."/>
            <person name="Banfield J.F."/>
        </authorList>
    </citation>
    <scope>NUCLEOTIDE SEQUENCE [LARGE SCALE GENOMIC DNA]</scope>
</reference>
<feature type="transmembrane region" description="Helical" evidence="1">
    <location>
        <begin position="40"/>
        <end position="63"/>
    </location>
</feature>
<dbReference type="EMBL" id="MGEJ01000014">
    <property type="protein sequence ID" value="OGL80077.1"/>
    <property type="molecule type" value="Genomic_DNA"/>
</dbReference>
<feature type="transmembrane region" description="Helical" evidence="1">
    <location>
        <begin position="371"/>
        <end position="399"/>
    </location>
</feature>
<evidence type="ECO:0000259" key="2">
    <source>
        <dbReference type="Pfam" id="PF13632"/>
    </source>
</evidence>
<keyword evidence="1" id="KW-1133">Transmembrane helix</keyword>
<dbReference type="SUPFAM" id="SSF53448">
    <property type="entry name" value="Nucleotide-diphospho-sugar transferases"/>
    <property type="match status" value="1"/>
</dbReference>
<dbReference type="Gene3D" id="3.90.550.10">
    <property type="entry name" value="Spore Coat Polysaccharide Biosynthesis Protein SpsA, Chain A"/>
    <property type="match status" value="1"/>
</dbReference>
<dbReference type="AlphaFoldDB" id="A0A1F7UQX4"/>
<sequence length="511" mass="60177">MMMKSKPKLYRFFEMIPGSLIWITLAVAIILSFIRPLWVLYFIVLFDLYWLFRVVYFVFYLSISWRRFRRDTSSDWTSKLKAERPQWEKLYHLIFLPTYKEGIEILTTTLQSLADSTYPKEKLIIVFAGEERDRENFLQNAALIEEKFKNVFGHFIKTIHPANLPDEIPGKGSNLNWAGHRAREFIDELKIPYEDVIVSSLDIDTIVHPQYFAYLSYQYLTVPNPLRASYQPIALYNNNIWDSPALIRIAALGTTFWLMTELPRTERLFTFSSHSMPFKALLDVGFWQKDIVTEDSRIFLQCFLHYNGDYRVIPLYLPVSMDTVTSGNYWNSLKALYYQQRRWAWGIEHFPYMAWNFLKHKQIPLRRKIKFLWNLGEGMYSWATAPLLIFLLGKLPFLLGGGHFVDTVFFQSTPFMLQWLMRVAMVGMIVSAILTSRLLPPRPPGVAFYRAWHIFWQWLLLPVTLIIFGSLPAFDAQTRLLFGKYLGFNVTEKKRKRHQTPEGIQEIVAAN</sequence>
<comment type="caution">
    <text evidence="3">The sequence shown here is derived from an EMBL/GenBank/DDBJ whole genome shotgun (WGS) entry which is preliminary data.</text>
</comment>
<dbReference type="Pfam" id="PF13632">
    <property type="entry name" value="Glyco_trans_2_3"/>
    <property type="match status" value="1"/>
</dbReference>
<evidence type="ECO:0000313" key="4">
    <source>
        <dbReference type="Proteomes" id="UP000176897"/>
    </source>
</evidence>
<dbReference type="InterPro" id="IPR029044">
    <property type="entry name" value="Nucleotide-diphossugar_trans"/>
</dbReference>
<dbReference type="Proteomes" id="UP000176897">
    <property type="component" value="Unassembled WGS sequence"/>
</dbReference>
<feature type="transmembrane region" description="Helical" evidence="1">
    <location>
        <begin position="419"/>
        <end position="439"/>
    </location>
</feature>
<dbReference type="InterPro" id="IPR001173">
    <property type="entry name" value="Glyco_trans_2-like"/>
</dbReference>
<name>A0A1F7UQX4_9BACT</name>
<keyword evidence="1" id="KW-0812">Transmembrane</keyword>
<dbReference type="STRING" id="1802401.A3B21_01745"/>
<accession>A0A1F7UQX4</accession>
<gene>
    <name evidence="3" type="ORF">A3B21_01745</name>
</gene>
<dbReference type="PANTHER" id="PTHR36851:SF1">
    <property type="entry name" value="GLYCO_TRANS_2-LIKE DOMAIN-CONTAINING PROTEIN"/>
    <property type="match status" value="1"/>
</dbReference>
<protein>
    <recommendedName>
        <fullName evidence="2">Glycosyltransferase 2-like domain-containing protein</fullName>
    </recommendedName>
</protein>
<dbReference type="PANTHER" id="PTHR36851">
    <property type="entry name" value="UNNAMED PRODUCT"/>
    <property type="match status" value="1"/>
</dbReference>
<proteinExistence type="predicted"/>
<evidence type="ECO:0000256" key="1">
    <source>
        <dbReference type="SAM" id="Phobius"/>
    </source>
</evidence>
<feature type="transmembrane region" description="Helical" evidence="1">
    <location>
        <begin position="451"/>
        <end position="474"/>
    </location>
</feature>
<feature type="domain" description="Glycosyltransferase 2-like" evidence="2">
    <location>
        <begin position="199"/>
        <end position="394"/>
    </location>
</feature>
<evidence type="ECO:0000313" key="3">
    <source>
        <dbReference type="EMBL" id="OGL80077.1"/>
    </source>
</evidence>
<organism evidence="3 4">
    <name type="scientific">Candidatus Uhrbacteria bacterium RIFCSPLOWO2_01_FULL_47_24</name>
    <dbReference type="NCBI Taxonomy" id="1802401"/>
    <lineage>
        <taxon>Bacteria</taxon>
        <taxon>Candidatus Uhriibacteriota</taxon>
    </lineage>
</organism>